<organism evidence="2">
    <name type="scientific">Physcomitrium patens</name>
    <name type="common">Spreading-leaved earth moss</name>
    <name type="synonym">Physcomitrella patens</name>
    <dbReference type="NCBI Taxonomy" id="3218"/>
    <lineage>
        <taxon>Eukaryota</taxon>
        <taxon>Viridiplantae</taxon>
        <taxon>Streptophyta</taxon>
        <taxon>Embryophyta</taxon>
        <taxon>Bryophyta</taxon>
        <taxon>Bryophytina</taxon>
        <taxon>Bryopsida</taxon>
        <taxon>Funariidae</taxon>
        <taxon>Funariales</taxon>
        <taxon>Funariaceae</taxon>
        <taxon>Physcomitrium</taxon>
    </lineage>
</organism>
<reference evidence="2 4" key="1">
    <citation type="journal article" date="2008" name="Science">
        <title>The Physcomitrella genome reveals evolutionary insights into the conquest of land by plants.</title>
        <authorList>
            <person name="Rensing S."/>
            <person name="Lang D."/>
            <person name="Zimmer A."/>
            <person name="Terry A."/>
            <person name="Salamov A."/>
            <person name="Shapiro H."/>
            <person name="Nishiyama T."/>
            <person name="Perroud P.-F."/>
            <person name="Lindquist E."/>
            <person name="Kamisugi Y."/>
            <person name="Tanahashi T."/>
            <person name="Sakakibara K."/>
            <person name="Fujita T."/>
            <person name="Oishi K."/>
            <person name="Shin-I T."/>
            <person name="Kuroki Y."/>
            <person name="Toyoda A."/>
            <person name="Suzuki Y."/>
            <person name="Hashimoto A."/>
            <person name="Yamaguchi K."/>
            <person name="Sugano A."/>
            <person name="Kohara Y."/>
            <person name="Fujiyama A."/>
            <person name="Anterola A."/>
            <person name="Aoki S."/>
            <person name="Ashton N."/>
            <person name="Barbazuk W.B."/>
            <person name="Barker E."/>
            <person name="Bennetzen J."/>
            <person name="Bezanilla M."/>
            <person name="Blankenship R."/>
            <person name="Cho S.H."/>
            <person name="Dutcher S."/>
            <person name="Estelle M."/>
            <person name="Fawcett J.A."/>
            <person name="Gundlach H."/>
            <person name="Hanada K."/>
            <person name="Heyl A."/>
            <person name="Hicks K.A."/>
            <person name="Hugh J."/>
            <person name="Lohr M."/>
            <person name="Mayer K."/>
            <person name="Melkozernov A."/>
            <person name="Murata T."/>
            <person name="Nelson D."/>
            <person name="Pils B."/>
            <person name="Prigge M."/>
            <person name="Reiss B."/>
            <person name="Renner T."/>
            <person name="Rombauts S."/>
            <person name="Rushton P."/>
            <person name="Sanderfoot A."/>
            <person name="Schween G."/>
            <person name="Shiu S.-H."/>
            <person name="Stueber K."/>
            <person name="Theodoulou F.L."/>
            <person name="Tu H."/>
            <person name="Van de Peer Y."/>
            <person name="Verrier P.J."/>
            <person name="Waters E."/>
            <person name="Wood A."/>
            <person name="Yang L."/>
            <person name="Cove D."/>
            <person name="Cuming A."/>
            <person name="Hasebe M."/>
            <person name="Lucas S."/>
            <person name="Mishler D.B."/>
            <person name="Reski R."/>
            <person name="Grigoriev I."/>
            <person name="Quatrano R.S."/>
            <person name="Boore J.L."/>
        </authorList>
    </citation>
    <scope>NUCLEOTIDE SEQUENCE [LARGE SCALE GENOMIC DNA]</scope>
    <source>
        <strain evidence="3 4">cv. Gransden 2004</strain>
    </source>
</reference>
<dbReference type="RefSeq" id="XP_024387111.1">
    <property type="nucleotide sequence ID" value="XM_024531343.2"/>
</dbReference>
<dbReference type="Gene3D" id="1.10.510.10">
    <property type="entry name" value="Transferase(Phosphotransferase) domain 1"/>
    <property type="match status" value="1"/>
</dbReference>
<evidence type="ECO:0000313" key="2">
    <source>
        <dbReference type="EMBL" id="PNR47245.1"/>
    </source>
</evidence>
<dbReference type="AlphaFoldDB" id="A0A2K1K0E5"/>
<reference evidence="2 4" key="2">
    <citation type="journal article" date="2018" name="Plant J.">
        <title>The Physcomitrella patens chromosome-scale assembly reveals moss genome structure and evolution.</title>
        <authorList>
            <person name="Lang D."/>
            <person name="Ullrich K.K."/>
            <person name="Murat F."/>
            <person name="Fuchs J."/>
            <person name="Jenkins J."/>
            <person name="Haas F.B."/>
            <person name="Piednoel M."/>
            <person name="Gundlach H."/>
            <person name="Van Bel M."/>
            <person name="Meyberg R."/>
            <person name="Vives C."/>
            <person name="Morata J."/>
            <person name="Symeonidi A."/>
            <person name="Hiss M."/>
            <person name="Muchero W."/>
            <person name="Kamisugi Y."/>
            <person name="Saleh O."/>
            <person name="Blanc G."/>
            <person name="Decker E.L."/>
            <person name="van Gessel N."/>
            <person name="Grimwood J."/>
            <person name="Hayes R.D."/>
            <person name="Graham S.W."/>
            <person name="Gunter L.E."/>
            <person name="McDaniel S.F."/>
            <person name="Hoernstein S.N.W."/>
            <person name="Larsson A."/>
            <person name="Li F.W."/>
            <person name="Perroud P.F."/>
            <person name="Phillips J."/>
            <person name="Ranjan P."/>
            <person name="Rokshar D.S."/>
            <person name="Rothfels C.J."/>
            <person name="Schneider L."/>
            <person name="Shu S."/>
            <person name="Stevenson D.W."/>
            <person name="Thummler F."/>
            <person name="Tillich M."/>
            <person name="Villarreal Aguilar J.C."/>
            <person name="Widiez T."/>
            <person name="Wong G.K."/>
            <person name="Wymore A."/>
            <person name="Zhang Y."/>
            <person name="Zimmer A.D."/>
            <person name="Quatrano R.S."/>
            <person name="Mayer K.F.X."/>
            <person name="Goodstein D."/>
            <person name="Casacuberta J.M."/>
            <person name="Vandepoele K."/>
            <person name="Reski R."/>
            <person name="Cuming A.C."/>
            <person name="Tuskan G.A."/>
            <person name="Maumus F."/>
            <person name="Salse J."/>
            <person name="Schmutz J."/>
            <person name="Rensing S.A."/>
        </authorList>
    </citation>
    <scope>NUCLEOTIDE SEQUENCE [LARGE SCALE GENOMIC DNA]</scope>
    <source>
        <strain evidence="3 4">cv. Gransden 2004</strain>
    </source>
</reference>
<feature type="domain" description="Protein kinase" evidence="1">
    <location>
        <begin position="125"/>
        <end position="413"/>
    </location>
</feature>
<dbReference type="PANTHER" id="PTHR23257:SF969">
    <property type="entry name" value="INTEGRIN-LINKED PROTEIN KINASE"/>
    <property type="match status" value="1"/>
</dbReference>
<dbReference type="InterPro" id="IPR011009">
    <property type="entry name" value="Kinase-like_dom_sf"/>
</dbReference>
<dbReference type="SUPFAM" id="SSF56112">
    <property type="entry name" value="Protein kinase-like (PK-like)"/>
    <property type="match status" value="1"/>
</dbReference>
<dbReference type="InterPro" id="IPR050167">
    <property type="entry name" value="Ser_Thr_protein_kinase"/>
</dbReference>
<dbReference type="Gramene" id="Pp3c10_25470V3.2">
    <property type="protein sequence ID" value="PAC:32902752.CDS.1"/>
    <property type="gene ID" value="Pp3c10_25470"/>
</dbReference>
<dbReference type="GO" id="GO:0005737">
    <property type="term" value="C:cytoplasm"/>
    <property type="evidence" value="ECO:0000318"/>
    <property type="project" value="GO_Central"/>
</dbReference>
<dbReference type="PROSITE" id="PS50011">
    <property type="entry name" value="PROTEIN_KINASE_DOM"/>
    <property type="match status" value="1"/>
</dbReference>
<dbReference type="GO" id="GO:0005524">
    <property type="term" value="F:ATP binding"/>
    <property type="evidence" value="ECO:0007669"/>
    <property type="project" value="InterPro"/>
</dbReference>
<dbReference type="Pfam" id="PF00069">
    <property type="entry name" value="Pkinase"/>
    <property type="match status" value="1"/>
</dbReference>
<dbReference type="EnsemblPlants" id="Pp3c10_25470V3.2">
    <property type="protein sequence ID" value="PAC:32902752.CDS.1"/>
    <property type="gene ID" value="Pp3c10_25470"/>
</dbReference>
<dbReference type="RefSeq" id="XP_024387110.1">
    <property type="nucleotide sequence ID" value="XM_024531342.2"/>
</dbReference>
<dbReference type="RefSeq" id="XP_024387107.1">
    <property type="nucleotide sequence ID" value="XM_024531339.2"/>
</dbReference>
<dbReference type="EnsemblPlants" id="Pp3c10_25470V3.1">
    <property type="protein sequence ID" value="PAC:32902751.CDS.1"/>
    <property type="gene ID" value="Pp3c10_25470"/>
</dbReference>
<dbReference type="PaxDb" id="3218-PP1S330_35V6.2"/>
<gene>
    <name evidence="3" type="primary">LOC112287832</name>
    <name evidence="2" type="ORF">PHYPA_014366</name>
</gene>
<name>A0A2K1K0E5_PHYPA</name>
<dbReference type="PROSITE" id="PS00108">
    <property type="entry name" value="PROTEIN_KINASE_ST"/>
    <property type="match status" value="1"/>
</dbReference>
<keyword evidence="4" id="KW-1185">Reference proteome</keyword>
<protein>
    <recommendedName>
        <fullName evidence="1">Protein kinase domain-containing protein</fullName>
    </recommendedName>
</protein>
<dbReference type="EMBL" id="ABEU02000010">
    <property type="protein sequence ID" value="PNR47245.1"/>
    <property type="molecule type" value="Genomic_DNA"/>
</dbReference>
<proteinExistence type="predicted"/>
<evidence type="ECO:0000313" key="3">
    <source>
        <dbReference type="EnsemblPlants" id="PAC:32902751.CDS.1"/>
    </source>
</evidence>
<dbReference type="RefSeq" id="XP_073393071.1">
    <property type="nucleotide sequence ID" value="XM_073536970.1"/>
</dbReference>
<dbReference type="GO" id="GO:0007165">
    <property type="term" value="P:signal transduction"/>
    <property type="evidence" value="ECO:0000318"/>
    <property type="project" value="GO_Central"/>
</dbReference>
<sequence length="432" mass="49470">MSVVVDDQGITLLEKKKEEGSVPGSGMAQEHVYGVLARAFEPTTVSHYQTSTQNGFSLPFYSARIQSMIHRRNEFHKEVEFKIEASKDHWSEVEEDVEGEVSNRHVFEYLKKRWGEFFWDYGDSLVFGEKIAEGGQAEIFEAAVVTRQNVCEFKYVAKVMRRSGSLVHLKKQWPEGLLRKIDKGCPFSSDTDSCCLIWGATLLEDGRFAFLMHRYWGDLRTLIDLRMQHNMNQGPPFRDDSAVLIMYQIAVAMEELHDQGILHRDLKASNVLVNVTEDDSYSFDPWHDDGFQCAVADFECSVGVVGTGYWRAPEILEVLKDHGNLHDQQIFTQQVDVYSYAMTCYEILTGCIPFEDRPRTNPEFVLAGERPQLPDHIHPELSKLISRCWSADPSQRPTFTDIVKVITEIDRLLSAYRASPKAFICKDCEDAR</sequence>
<dbReference type="GO" id="GO:0004672">
    <property type="term" value="F:protein kinase activity"/>
    <property type="evidence" value="ECO:0000318"/>
    <property type="project" value="GO_Central"/>
</dbReference>
<dbReference type="Gramene" id="Pp3c10_25470V3.1">
    <property type="protein sequence ID" value="PAC:32902751.CDS.1"/>
    <property type="gene ID" value="Pp3c10_25470"/>
</dbReference>
<dbReference type="RefSeq" id="XP_024387104.1">
    <property type="nucleotide sequence ID" value="XM_024531336.2"/>
</dbReference>
<dbReference type="InterPro" id="IPR008271">
    <property type="entry name" value="Ser/Thr_kinase_AS"/>
</dbReference>
<dbReference type="SMART" id="SM00220">
    <property type="entry name" value="S_TKc"/>
    <property type="match status" value="1"/>
</dbReference>
<dbReference type="RefSeq" id="XP_024387103.1">
    <property type="nucleotide sequence ID" value="XM_024531335.2"/>
</dbReference>
<dbReference type="GeneID" id="112287832"/>
<evidence type="ECO:0000259" key="1">
    <source>
        <dbReference type="PROSITE" id="PS50011"/>
    </source>
</evidence>
<accession>A0A2K1K0E5</accession>
<dbReference type="PANTHER" id="PTHR23257">
    <property type="entry name" value="SERINE-THREONINE PROTEIN KINASE"/>
    <property type="match status" value="1"/>
</dbReference>
<dbReference type="OrthoDB" id="4062651at2759"/>
<dbReference type="RefSeq" id="XP_073393072.1">
    <property type="nucleotide sequence ID" value="XM_073536971.1"/>
</dbReference>
<evidence type="ECO:0000313" key="4">
    <source>
        <dbReference type="Proteomes" id="UP000006727"/>
    </source>
</evidence>
<reference evidence="3" key="3">
    <citation type="submission" date="2020-12" db="UniProtKB">
        <authorList>
            <consortium name="EnsemblPlants"/>
        </authorList>
    </citation>
    <scope>IDENTIFICATION</scope>
</reference>
<dbReference type="Proteomes" id="UP000006727">
    <property type="component" value="Chromosome 10"/>
</dbReference>
<dbReference type="InterPro" id="IPR000719">
    <property type="entry name" value="Prot_kinase_dom"/>
</dbReference>